<dbReference type="EMBL" id="OZ004260">
    <property type="protein sequence ID" value="CAK7920857.1"/>
    <property type="molecule type" value="Genomic_DNA"/>
</dbReference>
<dbReference type="Proteomes" id="UP001497600">
    <property type="component" value="Chromosome H"/>
</dbReference>
<proteinExistence type="inferred from homology"/>
<keyword evidence="6" id="KW-1185">Reference proteome</keyword>
<reference evidence="5 6" key="1">
    <citation type="submission" date="2024-01" db="EMBL/GenBank/DDBJ databases">
        <authorList>
            <consortium name="Genoscope - CEA"/>
            <person name="William W."/>
        </authorList>
    </citation>
    <scope>NUCLEOTIDE SEQUENCE [LARGE SCALE GENOMIC DNA]</scope>
    <source>
        <strain evidence="5 6">29B2s-10</strain>
    </source>
</reference>
<evidence type="ECO:0008006" key="7">
    <source>
        <dbReference type="Google" id="ProtNLM"/>
    </source>
</evidence>
<protein>
    <recommendedName>
        <fullName evidence="7">NAD(P)-binding domain-containing protein</fullName>
    </recommendedName>
</protein>
<evidence type="ECO:0000256" key="4">
    <source>
        <dbReference type="ARBA" id="ARBA00022946"/>
    </source>
</evidence>
<dbReference type="PANTHER" id="PTHR14097">
    <property type="entry name" value="OXIDOREDUCTASE HTATIP2"/>
    <property type="match status" value="1"/>
</dbReference>
<gene>
    <name evidence="5" type="ORF">CAAN4_H07360</name>
</gene>
<keyword evidence="4" id="KW-0809">Transit peptide</keyword>
<evidence type="ECO:0000313" key="5">
    <source>
        <dbReference type="EMBL" id="CAK7920857.1"/>
    </source>
</evidence>
<dbReference type="SUPFAM" id="SSF51735">
    <property type="entry name" value="NAD(P)-binding Rossmann-fold domains"/>
    <property type="match status" value="1"/>
</dbReference>
<dbReference type="PANTHER" id="PTHR14097:SF7">
    <property type="entry name" value="OXIDOREDUCTASE HTATIP2"/>
    <property type="match status" value="1"/>
</dbReference>
<comment type="similarity">
    <text evidence="2">Belongs to the FMP52 family.</text>
</comment>
<dbReference type="InterPro" id="IPR036291">
    <property type="entry name" value="NAD(P)-bd_dom_sf"/>
</dbReference>
<evidence type="ECO:0000313" key="6">
    <source>
        <dbReference type="Proteomes" id="UP001497600"/>
    </source>
</evidence>
<evidence type="ECO:0000256" key="3">
    <source>
        <dbReference type="ARBA" id="ARBA00022787"/>
    </source>
</evidence>
<organism evidence="5 6">
    <name type="scientific">[Candida] anglica</name>
    <dbReference type="NCBI Taxonomy" id="148631"/>
    <lineage>
        <taxon>Eukaryota</taxon>
        <taxon>Fungi</taxon>
        <taxon>Dikarya</taxon>
        <taxon>Ascomycota</taxon>
        <taxon>Saccharomycotina</taxon>
        <taxon>Pichiomycetes</taxon>
        <taxon>Debaryomycetaceae</taxon>
        <taxon>Kurtzmaniella</taxon>
    </lineage>
</organism>
<dbReference type="Gene3D" id="3.40.50.720">
    <property type="entry name" value="NAD(P)-binding Rossmann-like Domain"/>
    <property type="match status" value="1"/>
</dbReference>
<evidence type="ECO:0000256" key="1">
    <source>
        <dbReference type="ARBA" id="ARBA00004450"/>
    </source>
</evidence>
<keyword evidence="3" id="KW-0496">Mitochondrion</keyword>
<evidence type="ECO:0000256" key="2">
    <source>
        <dbReference type="ARBA" id="ARBA00006617"/>
    </source>
</evidence>
<sequence>MNVTIIGGTGLVGSYLVKAAEAATAISTINTISRRQIEGTKINSIVKATTAEWTPEIEKLSATNKVFFSAFGTTRADAGGIDNFKKIDIDTNFAAAKAAKNGTIDTYVLVSTVGANKGSIVPYLKLKGGLEDDVISLGFKRTIILRPGVLIGDRVKPKGLLNDLAVKVGVWTRDSWLFPLVKATHADEVAKVALHLALQPLKEGTESEVRIVEAQEIVELAAKL</sequence>
<comment type="subcellular location">
    <subcellularLocation>
        <location evidence="1">Mitochondrion outer membrane</location>
        <topology evidence="1">Peripheral membrane protein</topology>
    </subcellularLocation>
</comment>
<accession>A0ABP0ENZ4</accession>
<name>A0ABP0ENZ4_9ASCO</name>
<keyword evidence="3" id="KW-0472">Membrane</keyword>
<keyword evidence="3" id="KW-1000">Mitochondrion outer membrane</keyword>